<reference evidence="4" key="5">
    <citation type="submission" date="2018-04" db="UniProtKB">
        <authorList>
            <consortium name="EnsemblFungi"/>
        </authorList>
    </citation>
    <scope>IDENTIFICATION</scope>
    <source>
        <strain evidence="4">R3-111a-1</strain>
    </source>
</reference>
<dbReference type="eggNOG" id="ENOG502RN5K">
    <property type="taxonomic scope" value="Eukaryota"/>
</dbReference>
<gene>
    <name evidence="4" type="primary">20345979</name>
    <name evidence="3" type="ORF">GGTG_05521</name>
</gene>
<evidence type="ECO:0000313" key="3">
    <source>
        <dbReference type="EMBL" id="EJT75588.1"/>
    </source>
</evidence>
<feature type="chain" id="PRO_5015094538" description="Ecp2 effector protein domain-containing protein" evidence="2">
    <location>
        <begin position="23"/>
        <end position="484"/>
    </location>
</feature>
<organism evidence="3">
    <name type="scientific">Gaeumannomyces tritici (strain R3-111a-1)</name>
    <name type="common">Wheat and barley take-all root rot fungus</name>
    <name type="synonym">Gaeumannomyces graminis var. tritici</name>
    <dbReference type="NCBI Taxonomy" id="644352"/>
    <lineage>
        <taxon>Eukaryota</taxon>
        <taxon>Fungi</taxon>
        <taxon>Dikarya</taxon>
        <taxon>Ascomycota</taxon>
        <taxon>Pezizomycotina</taxon>
        <taxon>Sordariomycetes</taxon>
        <taxon>Sordariomycetidae</taxon>
        <taxon>Magnaporthales</taxon>
        <taxon>Magnaporthaceae</taxon>
        <taxon>Gaeumannomyces</taxon>
    </lineage>
</organism>
<evidence type="ECO:0000313" key="4">
    <source>
        <dbReference type="EnsemblFungi" id="EJT75588"/>
    </source>
</evidence>
<dbReference type="AlphaFoldDB" id="J3NW56"/>
<evidence type="ECO:0008006" key="6">
    <source>
        <dbReference type="Google" id="ProtNLM"/>
    </source>
</evidence>
<reference evidence="5" key="1">
    <citation type="submission" date="2010-07" db="EMBL/GenBank/DDBJ databases">
        <title>The genome sequence of Gaeumannomyces graminis var. tritici strain R3-111a-1.</title>
        <authorList>
            <consortium name="The Broad Institute Genome Sequencing Platform"/>
            <person name="Ma L.-J."/>
            <person name="Dead R."/>
            <person name="Young S."/>
            <person name="Zeng Q."/>
            <person name="Koehrsen M."/>
            <person name="Alvarado L."/>
            <person name="Berlin A."/>
            <person name="Chapman S.B."/>
            <person name="Chen Z."/>
            <person name="Freedman E."/>
            <person name="Gellesch M."/>
            <person name="Goldberg J."/>
            <person name="Griggs A."/>
            <person name="Gujja S."/>
            <person name="Heilman E.R."/>
            <person name="Heiman D."/>
            <person name="Hepburn T."/>
            <person name="Howarth C."/>
            <person name="Jen D."/>
            <person name="Larson L."/>
            <person name="Mehta T."/>
            <person name="Neiman D."/>
            <person name="Pearson M."/>
            <person name="Roberts A."/>
            <person name="Saif S."/>
            <person name="Shea T."/>
            <person name="Shenoy N."/>
            <person name="Sisk P."/>
            <person name="Stolte C."/>
            <person name="Sykes S."/>
            <person name="Walk T."/>
            <person name="White J."/>
            <person name="Yandava C."/>
            <person name="Haas B."/>
            <person name="Nusbaum C."/>
            <person name="Birren B."/>
        </authorList>
    </citation>
    <scope>NUCLEOTIDE SEQUENCE [LARGE SCALE GENOMIC DNA]</scope>
    <source>
        <strain evidence="5">R3-111a-1</strain>
    </source>
</reference>
<dbReference type="OrthoDB" id="10627554at2759"/>
<sequence>MAYRPLILQWLALALLLAVASASATDMPPANPLQLAERALPRVCEGNATLRRLAPSPDMKPASAADCKSLLSSLQRTDDGDGNTRRPYVYKVPSAGVGVNAVKAGSCSIVLSPAAGPAAAGKLEFALAVGDLADILAAAYDLMNAGGEEIAAYGSDWNCQDAEMKHIMVDWFVYNENRDEVKPLPLPASRGLSRGESKAKSKPRGGGGSGGSGVCTCKSSGSSYYGPRQQQQRHVLVAGHAVGADGRDLVPQPGQLRPVKGEAAGLDGTADGHADAEAGFEQDPRGYRAEHVADARTRPTRRPTRRREWRLRTRIGSSCPTGRACPSRKRSRSSSRLALPTKMEQLRKEGHHLRARKTAPWRGLGVATHHLLVRDASLAPARQAATPAPTAGQSLSAAMPSASGSTSTSRKHQLGTSRGTAAWDACAGRRTTLGWTCRAGDLADRLVEGLPTLTGHLNPFCAGLRRVIGLRFKPLIEIGTVRAT</sequence>
<reference evidence="3" key="2">
    <citation type="submission" date="2010-07" db="EMBL/GenBank/DDBJ databases">
        <authorList>
            <consortium name="The Broad Institute Genome Sequencing Platform"/>
            <consortium name="Broad Institute Genome Sequencing Center for Infectious Disease"/>
            <person name="Ma L.-J."/>
            <person name="Dead R."/>
            <person name="Young S."/>
            <person name="Zeng Q."/>
            <person name="Koehrsen M."/>
            <person name="Alvarado L."/>
            <person name="Berlin A."/>
            <person name="Chapman S.B."/>
            <person name="Chen Z."/>
            <person name="Freedman E."/>
            <person name="Gellesch M."/>
            <person name="Goldberg J."/>
            <person name="Griggs A."/>
            <person name="Gujja S."/>
            <person name="Heilman E.R."/>
            <person name="Heiman D."/>
            <person name="Hepburn T."/>
            <person name="Howarth C."/>
            <person name="Jen D."/>
            <person name="Larson L."/>
            <person name="Mehta T."/>
            <person name="Neiman D."/>
            <person name="Pearson M."/>
            <person name="Roberts A."/>
            <person name="Saif S."/>
            <person name="Shea T."/>
            <person name="Shenoy N."/>
            <person name="Sisk P."/>
            <person name="Stolte C."/>
            <person name="Sykes S."/>
            <person name="Walk T."/>
            <person name="White J."/>
            <person name="Yandava C."/>
            <person name="Haas B."/>
            <person name="Nusbaum C."/>
            <person name="Birren B."/>
        </authorList>
    </citation>
    <scope>NUCLEOTIDE SEQUENCE</scope>
    <source>
        <strain evidence="3">R3-111a-1</strain>
    </source>
</reference>
<reference evidence="4" key="4">
    <citation type="journal article" date="2015" name="G3 (Bethesda)">
        <title>Genome sequences of three phytopathogenic species of the Magnaporthaceae family of fungi.</title>
        <authorList>
            <person name="Okagaki L.H."/>
            <person name="Nunes C.C."/>
            <person name="Sailsbery J."/>
            <person name="Clay B."/>
            <person name="Brown D."/>
            <person name="John T."/>
            <person name="Oh Y."/>
            <person name="Young N."/>
            <person name="Fitzgerald M."/>
            <person name="Haas B.J."/>
            <person name="Zeng Q."/>
            <person name="Young S."/>
            <person name="Adiconis X."/>
            <person name="Fan L."/>
            <person name="Levin J.Z."/>
            <person name="Mitchell T.K."/>
            <person name="Okubara P.A."/>
            <person name="Farman M.L."/>
            <person name="Kohn L.M."/>
            <person name="Birren B."/>
            <person name="Ma L.-J."/>
            <person name="Dean R.A."/>
        </authorList>
    </citation>
    <scope>NUCLEOTIDE SEQUENCE</scope>
    <source>
        <strain evidence="4">R3-111a-1</strain>
    </source>
</reference>
<reference evidence="3" key="3">
    <citation type="submission" date="2010-09" db="EMBL/GenBank/DDBJ databases">
        <title>Annotation of Gaeumannomyces graminis var. tritici R3-111a-1.</title>
        <authorList>
            <consortium name="The Broad Institute Genome Sequencing Platform"/>
            <person name="Ma L.-J."/>
            <person name="Dead R."/>
            <person name="Young S.K."/>
            <person name="Zeng Q."/>
            <person name="Gargeya S."/>
            <person name="Fitzgerald M."/>
            <person name="Haas B."/>
            <person name="Abouelleil A."/>
            <person name="Alvarado L."/>
            <person name="Arachchi H.M."/>
            <person name="Berlin A."/>
            <person name="Brown A."/>
            <person name="Chapman S.B."/>
            <person name="Chen Z."/>
            <person name="Dunbar C."/>
            <person name="Freedman E."/>
            <person name="Gearin G."/>
            <person name="Gellesch M."/>
            <person name="Goldberg J."/>
            <person name="Griggs A."/>
            <person name="Gujja S."/>
            <person name="Heiman D."/>
            <person name="Howarth C."/>
            <person name="Larson L."/>
            <person name="Lui A."/>
            <person name="MacDonald P.J.P."/>
            <person name="Mehta T."/>
            <person name="Montmayeur A."/>
            <person name="Murphy C."/>
            <person name="Neiman D."/>
            <person name="Pearson M."/>
            <person name="Priest M."/>
            <person name="Roberts A."/>
            <person name="Saif S."/>
            <person name="Shea T."/>
            <person name="Shenoy N."/>
            <person name="Sisk P."/>
            <person name="Stolte C."/>
            <person name="Sykes S."/>
            <person name="Yandava C."/>
            <person name="Wortman J."/>
            <person name="Nusbaum C."/>
            <person name="Birren B."/>
        </authorList>
    </citation>
    <scope>NUCLEOTIDE SEQUENCE</scope>
    <source>
        <strain evidence="3">R3-111a-1</strain>
    </source>
</reference>
<evidence type="ECO:0000256" key="1">
    <source>
        <dbReference type="SAM" id="MobiDB-lite"/>
    </source>
</evidence>
<dbReference type="EMBL" id="GL385397">
    <property type="protein sequence ID" value="EJT75588.1"/>
    <property type="molecule type" value="Genomic_DNA"/>
</dbReference>
<name>J3NW56_GAET3</name>
<dbReference type="VEuPathDB" id="FungiDB:GGTG_05521"/>
<feature type="region of interest" description="Disordered" evidence="1">
    <location>
        <begin position="317"/>
        <end position="340"/>
    </location>
</feature>
<dbReference type="GeneID" id="20345979"/>
<feature type="region of interest" description="Disordered" evidence="1">
    <location>
        <begin position="383"/>
        <end position="418"/>
    </location>
</feature>
<feature type="region of interest" description="Disordered" evidence="1">
    <location>
        <begin position="183"/>
        <end position="213"/>
    </location>
</feature>
<feature type="signal peptide" evidence="2">
    <location>
        <begin position="1"/>
        <end position="22"/>
    </location>
</feature>
<evidence type="ECO:0000256" key="2">
    <source>
        <dbReference type="SAM" id="SignalP"/>
    </source>
</evidence>
<evidence type="ECO:0000313" key="5">
    <source>
        <dbReference type="Proteomes" id="UP000006039"/>
    </source>
</evidence>
<proteinExistence type="predicted"/>
<protein>
    <recommendedName>
        <fullName evidence="6">Ecp2 effector protein domain-containing protein</fullName>
    </recommendedName>
</protein>
<keyword evidence="2" id="KW-0732">Signal</keyword>
<dbReference type="Proteomes" id="UP000006039">
    <property type="component" value="Unassembled WGS sequence"/>
</dbReference>
<feature type="compositionally biased region" description="Polar residues" evidence="1">
    <location>
        <begin position="392"/>
        <end position="418"/>
    </location>
</feature>
<dbReference type="RefSeq" id="XP_009221588.1">
    <property type="nucleotide sequence ID" value="XM_009223324.1"/>
</dbReference>
<feature type="compositionally biased region" description="Gly residues" evidence="1">
    <location>
        <begin position="204"/>
        <end position="213"/>
    </location>
</feature>
<dbReference type="HOGENOM" id="CLU_563865_0_0_1"/>
<dbReference type="EnsemblFungi" id="EJT75588">
    <property type="protein sequence ID" value="EJT75588"/>
    <property type="gene ID" value="GGTG_05521"/>
</dbReference>
<keyword evidence="5" id="KW-1185">Reference proteome</keyword>
<accession>J3NW56</accession>